<sequence length="212" mass="24520">MNWKKSIIPATLSLTLLIPTAAFADNNANVSENTKGFGGLRTVITNRSSHENEVFYSNIEVTEEVKIKLEELKAKLDSGEITKEQFREEMKQLMPERSQFKGVEKKLIEKIEIPEEVKVKLEELKAKLDSGEITKEQFREEMKELMPEGSRHERIAISEEVKTKLQELRTKLENGEITEDQFHEEMKELIPEGFRVKIQRKDSSNKEISSLI</sequence>
<name>A0ABS6G0U4_9FIRM</name>
<accession>A0ABS6G0U4</accession>
<dbReference type="Pfam" id="PF09851">
    <property type="entry name" value="SHOCT"/>
    <property type="match status" value="3"/>
</dbReference>
<protein>
    <submittedName>
        <fullName evidence="4">SHOCT domain-containing protein</fullName>
    </submittedName>
</protein>
<dbReference type="RefSeq" id="WP_216415597.1">
    <property type="nucleotide sequence ID" value="NZ_JAHLQK010000002.1"/>
</dbReference>
<keyword evidence="1" id="KW-0175">Coiled coil</keyword>
<proteinExistence type="predicted"/>
<organism evidence="4 5">
    <name type="scientific">Alkaliphilus flagellatus</name>
    <dbReference type="NCBI Taxonomy" id="2841507"/>
    <lineage>
        <taxon>Bacteria</taxon>
        <taxon>Bacillati</taxon>
        <taxon>Bacillota</taxon>
        <taxon>Clostridia</taxon>
        <taxon>Peptostreptococcales</taxon>
        <taxon>Natronincolaceae</taxon>
        <taxon>Alkaliphilus</taxon>
    </lineage>
</organism>
<dbReference type="Proteomes" id="UP000779508">
    <property type="component" value="Unassembled WGS sequence"/>
</dbReference>
<feature type="domain" description="SHOCT" evidence="3">
    <location>
        <begin position="164"/>
        <end position="189"/>
    </location>
</feature>
<feature type="domain" description="SHOCT" evidence="3">
    <location>
        <begin position="120"/>
        <end position="145"/>
    </location>
</feature>
<feature type="signal peptide" evidence="2">
    <location>
        <begin position="1"/>
        <end position="24"/>
    </location>
</feature>
<keyword evidence="5" id="KW-1185">Reference proteome</keyword>
<evidence type="ECO:0000313" key="5">
    <source>
        <dbReference type="Proteomes" id="UP000779508"/>
    </source>
</evidence>
<dbReference type="EMBL" id="JAHLQK010000002">
    <property type="protein sequence ID" value="MBU5676120.1"/>
    <property type="molecule type" value="Genomic_DNA"/>
</dbReference>
<feature type="chain" id="PRO_5047054161" evidence="2">
    <location>
        <begin position="25"/>
        <end position="212"/>
    </location>
</feature>
<evidence type="ECO:0000256" key="1">
    <source>
        <dbReference type="SAM" id="Coils"/>
    </source>
</evidence>
<comment type="caution">
    <text evidence="4">The sequence shown here is derived from an EMBL/GenBank/DDBJ whole genome shotgun (WGS) entry which is preliminary data.</text>
</comment>
<gene>
    <name evidence="4" type="ORF">KQI88_06795</name>
</gene>
<dbReference type="InterPro" id="IPR018649">
    <property type="entry name" value="SHOCT"/>
</dbReference>
<evidence type="ECO:0000256" key="2">
    <source>
        <dbReference type="SAM" id="SignalP"/>
    </source>
</evidence>
<keyword evidence="2" id="KW-0732">Signal</keyword>
<evidence type="ECO:0000259" key="3">
    <source>
        <dbReference type="Pfam" id="PF09851"/>
    </source>
</evidence>
<evidence type="ECO:0000313" key="4">
    <source>
        <dbReference type="EMBL" id="MBU5676120.1"/>
    </source>
</evidence>
<feature type="coiled-coil region" evidence="1">
    <location>
        <begin position="121"/>
        <end position="178"/>
    </location>
</feature>
<reference evidence="4 5" key="1">
    <citation type="submission" date="2021-06" db="EMBL/GenBank/DDBJ databases">
        <authorList>
            <person name="Sun Q."/>
            <person name="Li D."/>
        </authorList>
    </citation>
    <scope>NUCLEOTIDE SEQUENCE [LARGE SCALE GENOMIC DNA]</scope>
    <source>
        <strain evidence="4 5">MSJ-5</strain>
    </source>
</reference>
<feature type="domain" description="SHOCT" evidence="3">
    <location>
        <begin position="68"/>
        <end position="94"/>
    </location>
</feature>